<evidence type="ECO:0000259" key="5">
    <source>
        <dbReference type="PROSITE" id="PS50097"/>
    </source>
</evidence>
<protein>
    <recommendedName>
        <fullName evidence="9">BTB/POZ domain-containing protein DOT3</fullName>
    </recommendedName>
</protein>
<dbReference type="PANTHER" id="PTHR32370">
    <property type="entry name" value="OS12G0117600 PROTEIN"/>
    <property type="match status" value="1"/>
</dbReference>
<accession>A0AAV2DTB3</accession>
<dbReference type="Pfam" id="PF03000">
    <property type="entry name" value="NPH3"/>
    <property type="match status" value="1"/>
</dbReference>
<reference evidence="7 8" key="1">
    <citation type="submission" date="2024-04" db="EMBL/GenBank/DDBJ databases">
        <authorList>
            <person name="Fracassetti M."/>
        </authorList>
    </citation>
    <scope>NUCLEOTIDE SEQUENCE [LARGE SCALE GENOMIC DNA]</scope>
</reference>
<dbReference type="InterPro" id="IPR027356">
    <property type="entry name" value="NPH3_dom"/>
</dbReference>
<dbReference type="InterPro" id="IPR043454">
    <property type="entry name" value="NPH3/RPT2-like"/>
</dbReference>
<gene>
    <name evidence="7" type="ORF">LTRI10_LOCUS18449</name>
</gene>
<feature type="compositionally biased region" description="Basic and acidic residues" evidence="4">
    <location>
        <begin position="641"/>
        <end position="653"/>
    </location>
</feature>
<comment type="pathway">
    <text evidence="1">Protein modification; protein ubiquitination.</text>
</comment>
<sequence length="671" mass="76132">MGDYTAARGKRWVQQLHPHQQAFFTITAMDNAKHYSLPLVQSQSSSSASGSSSDDDQQHHHHHQQSIMVPSSGIPAALTEAMDNKDQTRSITQIPADLSVQVQEATFTVHKYPLVSKCGYIARLELQPSISNLAYEVKLENFPGGPEAFDTVLKFCYGLLLDLNPQNIAQLRCASEYLEMSEDLEDGNLITKTEAFLTFIIISSWRDTITVLKSCEALSPWVEDQQIVRRCCDSIAWKASRDNLTTTGDQATASEDAWWLDDVATLRIDHFTRVVTAIRAKGANPEVIAKCIMRYASRWLLGMDEELEVRGYANQGKSGLQFRVLSGRRTEDQGTGRNKEKKAIIENLISILPPKREAVPCRFLLEMLKMGIVYSVSPALITQLEKRVGMTLETATVNDLLIPNYKNEDQGKLLKCSDQQSTMHNLDVIQRIIEYFLMHEQDQQQLQPTPEKSSVSKLLDSYLAEIAKDPNVSVTKFQVLAEALPENARACHDGLYRAIDTYIKTHPSLSEHDRKRVCKLMICEKLSLDACMHAAQNERLPLRTAIQVLFSEQVKLRAAMQRKESAESSNISEHQTHQTETKSEIMTLKAELENVKTQMTELQKDYLELQLDYARLSNKQKQTLSWNFGWKRIRRSSLFHRKADGEEVEEGRQRSHSTSGKPSLRRRMSIS</sequence>
<evidence type="ECO:0000313" key="7">
    <source>
        <dbReference type="EMBL" id="CAL1376739.1"/>
    </source>
</evidence>
<proteinExistence type="inferred from homology"/>
<dbReference type="PROSITE" id="PS50097">
    <property type="entry name" value="BTB"/>
    <property type="match status" value="1"/>
</dbReference>
<keyword evidence="2" id="KW-0833">Ubl conjugation pathway</keyword>
<dbReference type="SUPFAM" id="SSF54695">
    <property type="entry name" value="POZ domain"/>
    <property type="match status" value="1"/>
</dbReference>
<keyword evidence="8" id="KW-1185">Reference proteome</keyword>
<dbReference type="PROSITE" id="PS51649">
    <property type="entry name" value="NPH3"/>
    <property type="match status" value="1"/>
</dbReference>
<feature type="compositionally biased region" description="Low complexity" evidence="4">
    <location>
        <begin position="41"/>
        <end position="52"/>
    </location>
</feature>
<evidence type="ECO:0000256" key="1">
    <source>
        <dbReference type="ARBA" id="ARBA00004906"/>
    </source>
</evidence>
<dbReference type="InterPro" id="IPR011333">
    <property type="entry name" value="SKP1/BTB/POZ_sf"/>
</dbReference>
<feature type="region of interest" description="Disordered" evidence="4">
    <location>
        <begin position="641"/>
        <end position="671"/>
    </location>
</feature>
<feature type="region of interest" description="Disordered" evidence="4">
    <location>
        <begin position="39"/>
        <end position="70"/>
    </location>
</feature>
<name>A0AAV2DTB3_9ROSI</name>
<feature type="domain" description="BTB" evidence="5">
    <location>
        <begin position="96"/>
        <end position="165"/>
    </location>
</feature>
<feature type="region of interest" description="Disordered" evidence="4">
    <location>
        <begin position="561"/>
        <end position="583"/>
    </location>
</feature>
<evidence type="ECO:0000313" key="8">
    <source>
        <dbReference type="Proteomes" id="UP001497516"/>
    </source>
</evidence>
<evidence type="ECO:0000259" key="6">
    <source>
        <dbReference type="PROSITE" id="PS51649"/>
    </source>
</evidence>
<dbReference type="AlphaFoldDB" id="A0AAV2DTB3"/>
<comment type="similarity">
    <text evidence="3">Belongs to the NPH3 family.</text>
</comment>
<evidence type="ECO:0008006" key="9">
    <source>
        <dbReference type="Google" id="ProtNLM"/>
    </source>
</evidence>
<feature type="domain" description="NPH3" evidence="6">
    <location>
        <begin position="257"/>
        <end position="555"/>
    </location>
</feature>
<dbReference type="Proteomes" id="UP001497516">
    <property type="component" value="Chromosome 3"/>
</dbReference>
<dbReference type="Pfam" id="PF00651">
    <property type="entry name" value="BTB"/>
    <property type="match status" value="1"/>
</dbReference>
<evidence type="ECO:0000256" key="3">
    <source>
        <dbReference type="PROSITE-ProRule" id="PRU00982"/>
    </source>
</evidence>
<organism evidence="7 8">
    <name type="scientific">Linum trigynum</name>
    <dbReference type="NCBI Taxonomy" id="586398"/>
    <lineage>
        <taxon>Eukaryota</taxon>
        <taxon>Viridiplantae</taxon>
        <taxon>Streptophyta</taxon>
        <taxon>Embryophyta</taxon>
        <taxon>Tracheophyta</taxon>
        <taxon>Spermatophyta</taxon>
        <taxon>Magnoliopsida</taxon>
        <taxon>eudicotyledons</taxon>
        <taxon>Gunneridae</taxon>
        <taxon>Pentapetalae</taxon>
        <taxon>rosids</taxon>
        <taxon>fabids</taxon>
        <taxon>Malpighiales</taxon>
        <taxon>Linaceae</taxon>
        <taxon>Linum</taxon>
    </lineage>
</organism>
<evidence type="ECO:0000256" key="4">
    <source>
        <dbReference type="SAM" id="MobiDB-lite"/>
    </source>
</evidence>
<dbReference type="EMBL" id="OZ034816">
    <property type="protein sequence ID" value="CAL1376739.1"/>
    <property type="molecule type" value="Genomic_DNA"/>
</dbReference>
<evidence type="ECO:0000256" key="2">
    <source>
        <dbReference type="ARBA" id="ARBA00022786"/>
    </source>
</evidence>
<feature type="compositionally biased region" description="Basic and acidic residues" evidence="4">
    <location>
        <begin position="574"/>
        <end position="583"/>
    </location>
</feature>
<dbReference type="InterPro" id="IPR000210">
    <property type="entry name" value="BTB/POZ_dom"/>
</dbReference>
<dbReference type="Gene3D" id="3.30.710.10">
    <property type="entry name" value="Potassium Channel Kv1.1, Chain A"/>
    <property type="match status" value="1"/>
</dbReference>